<keyword evidence="3" id="KW-1185">Reference proteome</keyword>
<reference evidence="2 3" key="1">
    <citation type="submission" date="2021-06" db="EMBL/GenBank/DDBJ databases">
        <title>A haploid diamondback moth (Plutella xylostella L.) genome assembly resolves 31 chromosomes and identifies a diamide resistance mutation.</title>
        <authorList>
            <person name="Ward C.M."/>
            <person name="Perry K.D."/>
            <person name="Baker G."/>
            <person name="Powis K."/>
            <person name="Heckel D.G."/>
            <person name="Baxter S.W."/>
        </authorList>
    </citation>
    <scope>NUCLEOTIDE SEQUENCE [LARGE SCALE GENOMIC DNA]</scope>
    <source>
        <strain evidence="2 3">LV</strain>
        <tissue evidence="2">Single pupa</tissue>
    </source>
</reference>
<sequence>MMKNCIMNVYYVIVLTLCIDGGDGRWKKSSREKLERDISIFRKISENIEREIDDFYDDDYKGLDDKFYDDTHVELETGTSKKFYNELILEPTRHSLSNVSSVTKQYNKNEYPHTEYAKKVRAFSSFSFVPFTDRENTIDEVTTRDSTWPKFEDMLLSIGKKYDWKNDRWIKVREKAKKGSEKQNVSRNRIDFLSKHKFNYRFIKLNRSKSKRNVILAVKAVR</sequence>
<name>A0ABQ7QDH0_PLUXY</name>
<accession>A0ABQ7QDH0</accession>
<feature type="signal peptide" evidence="1">
    <location>
        <begin position="1"/>
        <end position="24"/>
    </location>
</feature>
<evidence type="ECO:0000313" key="3">
    <source>
        <dbReference type="Proteomes" id="UP000823941"/>
    </source>
</evidence>
<evidence type="ECO:0000256" key="1">
    <source>
        <dbReference type="SAM" id="SignalP"/>
    </source>
</evidence>
<evidence type="ECO:0000313" key="2">
    <source>
        <dbReference type="EMBL" id="KAG7302943.1"/>
    </source>
</evidence>
<keyword evidence="1" id="KW-0732">Signal</keyword>
<comment type="caution">
    <text evidence="2">The sequence shown here is derived from an EMBL/GenBank/DDBJ whole genome shotgun (WGS) entry which is preliminary data.</text>
</comment>
<dbReference type="Proteomes" id="UP000823941">
    <property type="component" value="Chromosome 17"/>
</dbReference>
<proteinExistence type="predicted"/>
<dbReference type="EMBL" id="JAHIBW010000017">
    <property type="protein sequence ID" value="KAG7302943.1"/>
    <property type="molecule type" value="Genomic_DNA"/>
</dbReference>
<organism evidence="2 3">
    <name type="scientific">Plutella xylostella</name>
    <name type="common">Diamondback moth</name>
    <name type="synonym">Plutella maculipennis</name>
    <dbReference type="NCBI Taxonomy" id="51655"/>
    <lineage>
        <taxon>Eukaryota</taxon>
        <taxon>Metazoa</taxon>
        <taxon>Ecdysozoa</taxon>
        <taxon>Arthropoda</taxon>
        <taxon>Hexapoda</taxon>
        <taxon>Insecta</taxon>
        <taxon>Pterygota</taxon>
        <taxon>Neoptera</taxon>
        <taxon>Endopterygota</taxon>
        <taxon>Lepidoptera</taxon>
        <taxon>Glossata</taxon>
        <taxon>Ditrysia</taxon>
        <taxon>Yponomeutoidea</taxon>
        <taxon>Plutellidae</taxon>
        <taxon>Plutella</taxon>
    </lineage>
</organism>
<feature type="chain" id="PRO_5045678982" evidence="1">
    <location>
        <begin position="25"/>
        <end position="222"/>
    </location>
</feature>
<protein>
    <submittedName>
        <fullName evidence="2">Uncharacterized protein</fullName>
    </submittedName>
</protein>
<gene>
    <name evidence="2" type="ORF">JYU34_012937</name>
</gene>